<dbReference type="Pfam" id="PF00024">
    <property type="entry name" value="PAN_1"/>
    <property type="match status" value="1"/>
</dbReference>
<keyword evidence="1" id="KW-0732">Signal</keyword>
<organism evidence="3 4">
    <name type="scientific">Batillaria attramentaria</name>
    <dbReference type="NCBI Taxonomy" id="370345"/>
    <lineage>
        <taxon>Eukaryota</taxon>
        <taxon>Metazoa</taxon>
        <taxon>Spiralia</taxon>
        <taxon>Lophotrochozoa</taxon>
        <taxon>Mollusca</taxon>
        <taxon>Gastropoda</taxon>
        <taxon>Caenogastropoda</taxon>
        <taxon>Sorbeoconcha</taxon>
        <taxon>Cerithioidea</taxon>
        <taxon>Batillariidae</taxon>
        <taxon>Batillaria</taxon>
    </lineage>
</organism>
<evidence type="ECO:0000256" key="1">
    <source>
        <dbReference type="SAM" id="SignalP"/>
    </source>
</evidence>
<proteinExistence type="predicted"/>
<comment type="caution">
    <text evidence="3">The sequence shown here is derived from an EMBL/GenBank/DDBJ whole genome shotgun (WGS) entry which is preliminary data.</text>
</comment>
<keyword evidence="4" id="KW-1185">Reference proteome</keyword>
<dbReference type="Pfam" id="PF14295">
    <property type="entry name" value="PAN_4"/>
    <property type="match status" value="1"/>
</dbReference>
<gene>
    <name evidence="3" type="ORF">BaRGS_00012564</name>
</gene>
<name>A0ABD0L9B7_9CAEN</name>
<dbReference type="InterPro" id="IPR003609">
    <property type="entry name" value="Pan_app"/>
</dbReference>
<feature type="signal peptide" evidence="1">
    <location>
        <begin position="1"/>
        <end position="22"/>
    </location>
</feature>
<sequence length="188" mass="20860">MCSATAIVLALLTTMNVDSVAGREVTRQRTVERNLQLENQIFSDNLLFESSALSDVDCGQKCLRAASCEAFTFVKPTTCWGHSSAPTTLSPSSPAPGAETWVFMPDCVEADLDTRYLTYPNTAYVPGNQEDDDIGRSLQQCQDWCTGDRWCRAVEFRSTDGKCHTYIDDGPKTDLVRNVAQTNIYHKT</sequence>
<evidence type="ECO:0000313" key="3">
    <source>
        <dbReference type="EMBL" id="KAK7496154.1"/>
    </source>
</evidence>
<evidence type="ECO:0000313" key="4">
    <source>
        <dbReference type="Proteomes" id="UP001519460"/>
    </source>
</evidence>
<dbReference type="Gene3D" id="3.50.4.10">
    <property type="entry name" value="Hepatocyte Growth Factor"/>
    <property type="match status" value="1"/>
</dbReference>
<evidence type="ECO:0000259" key="2">
    <source>
        <dbReference type="PROSITE" id="PS50948"/>
    </source>
</evidence>
<dbReference type="AlphaFoldDB" id="A0ABD0L9B7"/>
<dbReference type="SUPFAM" id="SSF57414">
    <property type="entry name" value="Hairpin loop containing domain-like"/>
    <property type="match status" value="1"/>
</dbReference>
<reference evidence="3 4" key="1">
    <citation type="journal article" date="2023" name="Sci. Data">
        <title>Genome assembly of the Korean intertidal mud-creeper Batillaria attramentaria.</title>
        <authorList>
            <person name="Patra A.K."/>
            <person name="Ho P.T."/>
            <person name="Jun S."/>
            <person name="Lee S.J."/>
            <person name="Kim Y."/>
            <person name="Won Y.J."/>
        </authorList>
    </citation>
    <scope>NUCLEOTIDE SEQUENCE [LARGE SCALE GENOMIC DNA]</scope>
    <source>
        <strain evidence="3">Wonlab-2016</strain>
    </source>
</reference>
<protein>
    <recommendedName>
        <fullName evidence="2">Apple domain-containing protein</fullName>
    </recommendedName>
</protein>
<feature type="domain" description="Apple" evidence="2">
    <location>
        <begin position="107"/>
        <end position="188"/>
    </location>
</feature>
<feature type="non-terminal residue" evidence="3">
    <location>
        <position position="188"/>
    </location>
</feature>
<feature type="chain" id="PRO_5044761946" description="Apple domain-containing protein" evidence="1">
    <location>
        <begin position="23"/>
        <end position="188"/>
    </location>
</feature>
<dbReference type="PROSITE" id="PS50948">
    <property type="entry name" value="PAN"/>
    <property type="match status" value="1"/>
</dbReference>
<accession>A0ABD0L9B7</accession>
<dbReference type="EMBL" id="JACVVK020000069">
    <property type="protein sequence ID" value="KAK7496154.1"/>
    <property type="molecule type" value="Genomic_DNA"/>
</dbReference>
<dbReference type="Proteomes" id="UP001519460">
    <property type="component" value="Unassembled WGS sequence"/>
</dbReference>